<organism evidence="1 2">
    <name type="scientific">Shewanella xiamenensis</name>
    <dbReference type="NCBI Taxonomy" id="332186"/>
    <lineage>
        <taxon>Bacteria</taxon>
        <taxon>Pseudomonadati</taxon>
        <taxon>Pseudomonadota</taxon>
        <taxon>Gammaproteobacteria</taxon>
        <taxon>Alteromonadales</taxon>
        <taxon>Shewanellaceae</taxon>
        <taxon>Shewanella</taxon>
    </lineage>
</organism>
<reference evidence="1 2" key="1">
    <citation type="submission" date="2022-09" db="EMBL/GenBank/DDBJ databases">
        <title>The outer-membrane cytochrome OmcA is essential for infection of Shewanella oneidensis by a zebrafish-associated bacteriophage.</title>
        <authorList>
            <person name="Grenfell A.W."/>
            <person name="Intile P."/>
            <person name="Mcfarlane J."/>
            <person name="Leung D."/>
            <person name="Abdalla K."/>
            <person name="Wold M."/>
            <person name="Kees E."/>
            <person name="Gralnick J."/>
        </authorList>
    </citation>
    <scope>NUCLEOTIDE SEQUENCE [LARGE SCALE GENOMIC DNA]</scope>
    <source>
        <strain evidence="1 2">NF-5</strain>
    </source>
</reference>
<dbReference type="RefSeq" id="WP_282679001.1">
    <property type="nucleotide sequence ID" value="NZ_JAOTLW010000003.1"/>
</dbReference>
<sequence>MKPRIEKKLSKKLAAILKNVRGFTPKDVWIDKEYSNEACDIHWTYNNQNGLTSKQKRENWQRTGVRVNNMPSVGGGLDYWGEAYDVYSVLESAIGVLKWVMFPCDEFDIDTGKGGWPIVNVRLTGKKVIDLAKRYANGERKEAA</sequence>
<evidence type="ECO:0008006" key="3">
    <source>
        <dbReference type="Google" id="ProtNLM"/>
    </source>
</evidence>
<gene>
    <name evidence="1" type="ORF">ODY93_03690</name>
</gene>
<dbReference type="Proteomes" id="UP001159075">
    <property type="component" value="Unassembled WGS sequence"/>
</dbReference>
<dbReference type="EMBL" id="JAOTLW010000003">
    <property type="protein sequence ID" value="MDI5830657.1"/>
    <property type="molecule type" value="Genomic_DNA"/>
</dbReference>
<protein>
    <recommendedName>
        <fullName evidence="3">Phage protein</fullName>
    </recommendedName>
</protein>
<keyword evidence="2" id="KW-1185">Reference proteome</keyword>
<evidence type="ECO:0000313" key="1">
    <source>
        <dbReference type="EMBL" id="MDI5830657.1"/>
    </source>
</evidence>
<accession>A0ABT6U868</accession>
<name>A0ABT6U868_9GAMM</name>
<evidence type="ECO:0000313" key="2">
    <source>
        <dbReference type="Proteomes" id="UP001159075"/>
    </source>
</evidence>
<proteinExistence type="predicted"/>
<comment type="caution">
    <text evidence="1">The sequence shown here is derived from an EMBL/GenBank/DDBJ whole genome shotgun (WGS) entry which is preliminary data.</text>
</comment>